<accession>A0A0B3RWQ8</accession>
<reference evidence="1 2" key="1">
    <citation type="submission" date="2014-10" db="EMBL/GenBank/DDBJ databases">
        <title>Genome sequence of Ponticoccus sp. strain UMTAT08 isolated from clonal culture of toxic dinoflagellate Alexandrium tamiyavanichii.</title>
        <authorList>
            <person name="Gan H.Y."/>
            <person name="Muhd D.-D."/>
            <person name="Mohd Noor M.E."/>
            <person name="Yeong Y.S."/>
            <person name="Usup G."/>
        </authorList>
    </citation>
    <scope>NUCLEOTIDE SEQUENCE [LARGE SCALE GENOMIC DNA]</scope>
    <source>
        <strain evidence="1 2">UMTAT08</strain>
    </source>
</reference>
<protein>
    <submittedName>
        <fullName evidence="1">Uncharacterized protein</fullName>
    </submittedName>
</protein>
<accession>A0A225Q7I1</accession>
<organism evidence="1 2">
    <name type="scientific">Mameliella alba</name>
    <dbReference type="NCBI Taxonomy" id="561184"/>
    <lineage>
        <taxon>Bacteria</taxon>
        <taxon>Pseudomonadati</taxon>
        <taxon>Pseudomonadota</taxon>
        <taxon>Alphaproteobacteria</taxon>
        <taxon>Rhodobacterales</taxon>
        <taxon>Roseobacteraceae</taxon>
        <taxon>Mameliella</taxon>
    </lineage>
</organism>
<proteinExistence type="predicted"/>
<name>A0A0B3RWQ8_9RHOB</name>
<dbReference type="AlphaFoldDB" id="A0A0B3RWQ8"/>
<sequence>MKLTLTAAATALALSATSAFAWGDMYMGDATNDPNSNFLVHTYNAPNYCPQGLQPVLAGGVVCCGKPNAGAYYNHPGHTRSYSPKFVPGEKGAVYR</sequence>
<accession>A0A225PEK5</accession>
<dbReference type="RefSeq" id="WP_043144944.1">
    <property type="nucleotide sequence ID" value="NZ_AP022337.1"/>
</dbReference>
<dbReference type="STRING" id="561184.SAMN05216376_12020"/>
<dbReference type="OrthoDB" id="7875085at2"/>
<dbReference type="Proteomes" id="UP000030960">
    <property type="component" value="Unassembled WGS sequence"/>
</dbReference>
<dbReference type="EMBL" id="JSUQ01000019">
    <property type="protein sequence ID" value="KHQ51188.1"/>
    <property type="molecule type" value="Genomic_DNA"/>
</dbReference>
<evidence type="ECO:0000313" key="1">
    <source>
        <dbReference type="EMBL" id="KHQ51188.1"/>
    </source>
</evidence>
<evidence type="ECO:0000313" key="2">
    <source>
        <dbReference type="Proteomes" id="UP000030960"/>
    </source>
</evidence>
<keyword evidence="2" id="KW-1185">Reference proteome</keyword>
<comment type="caution">
    <text evidence="1">The sequence shown here is derived from an EMBL/GenBank/DDBJ whole genome shotgun (WGS) entry which is preliminary data.</text>
</comment>
<gene>
    <name evidence="1" type="ORF">OA50_04219</name>
</gene>
<dbReference type="GeneID" id="66503692"/>